<feature type="signal peptide" evidence="1">
    <location>
        <begin position="1"/>
        <end position="23"/>
    </location>
</feature>
<dbReference type="SUPFAM" id="SSF75011">
    <property type="entry name" value="3-carboxy-cis,cis-mucoante lactonizing enzyme"/>
    <property type="match status" value="1"/>
</dbReference>
<evidence type="ECO:0000313" key="2">
    <source>
        <dbReference type="EMBL" id="CAD8553127.1"/>
    </source>
</evidence>
<name>A0A7S0P4R2_9EUKA</name>
<dbReference type="EMBL" id="HBER01056946">
    <property type="protein sequence ID" value="CAD8553127.1"/>
    <property type="molecule type" value="Transcribed_RNA"/>
</dbReference>
<reference evidence="2" key="1">
    <citation type="submission" date="2021-01" db="EMBL/GenBank/DDBJ databases">
        <authorList>
            <person name="Corre E."/>
            <person name="Pelletier E."/>
            <person name="Niang G."/>
            <person name="Scheremetjew M."/>
            <person name="Finn R."/>
            <person name="Kale V."/>
            <person name="Holt S."/>
            <person name="Cochrane G."/>
            <person name="Meng A."/>
            <person name="Brown T."/>
            <person name="Cohen L."/>
        </authorList>
    </citation>
    <scope>NUCLEOTIDE SEQUENCE</scope>
    <source>
        <strain evidence="2">RCC1130</strain>
    </source>
</reference>
<dbReference type="PROSITE" id="PS51120">
    <property type="entry name" value="LDLRB"/>
    <property type="match status" value="1"/>
</dbReference>
<dbReference type="GO" id="GO:0042813">
    <property type="term" value="F:Wnt receptor activity"/>
    <property type="evidence" value="ECO:0007669"/>
    <property type="project" value="TreeGrafter"/>
</dbReference>
<protein>
    <recommendedName>
        <fullName evidence="3">SMP-30/Gluconolactonase/LRE-like region domain-containing protein</fullName>
    </recommendedName>
</protein>
<dbReference type="InterPro" id="IPR050778">
    <property type="entry name" value="Cueball_EGF_LRP_Nidogen"/>
</dbReference>
<dbReference type="AlphaFoldDB" id="A0A7S0P4R2"/>
<keyword evidence="1" id="KW-0732">Signal</keyword>
<dbReference type="InterPro" id="IPR011042">
    <property type="entry name" value="6-blade_b-propeller_TolB-like"/>
</dbReference>
<evidence type="ECO:0008006" key="3">
    <source>
        <dbReference type="Google" id="ProtNLM"/>
    </source>
</evidence>
<evidence type="ECO:0000256" key="1">
    <source>
        <dbReference type="SAM" id="SignalP"/>
    </source>
</evidence>
<dbReference type="GO" id="GO:0017147">
    <property type="term" value="F:Wnt-protein binding"/>
    <property type="evidence" value="ECO:0007669"/>
    <property type="project" value="TreeGrafter"/>
</dbReference>
<gene>
    <name evidence="2" type="ORF">CLEP1334_LOCUS28418</name>
</gene>
<dbReference type="PANTHER" id="PTHR46513:SF13">
    <property type="entry name" value="EGF-LIKE DOMAIN-CONTAINING PROTEIN"/>
    <property type="match status" value="1"/>
</dbReference>
<dbReference type="PANTHER" id="PTHR46513">
    <property type="entry name" value="VITELLOGENIN RECEPTOR-LIKE PROTEIN-RELATED-RELATED"/>
    <property type="match status" value="1"/>
</dbReference>
<accession>A0A7S0P4R2</accession>
<dbReference type="SMART" id="SM00135">
    <property type="entry name" value="LY"/>
    <property type="match status" value="3"/>
</dbReference>
<dbReference type="Gene3D" id="2.120.10.30">
    <property type="entry name" value="TolB, C-terminal domain"/>
    <property type="match status" value="2"/>
</dbReference>
<feature type="chain" id="PRO_5031091524" description="SMP-30/Gluconolactonase/LRE-like region domain-containing protein" evidence="1">
    <location>
        <begin position="24"/>
        <end position="429"/>
    </location>
</feature>
<sequence>MVSFTVGVSLCLALAIPLPRAPAASSAALSTPQQTLSIFYTESDYDPVSRRWVGRVQKLEATHPERPQSVYDGVCPTGLAVDSCHGRLYVTDPRSPAIVSCEFDGSNVQPLVTGLFGTRMMDGPWGVTVEPMLNTVMWSAAGHGAIRRADLDGSNMQTASEGDRSSWSASGPFGLAACLRPGCALAMRTARSPARGDSFLQHGLGRVYWTSWGRIQVCEMGTGQVTDVVRGLVDPTALVLDMQQRRLFWTDAKAGKVQCSALDGTRVCDVATGLSSPWGLALGPTHLFWADRGRGVVQSCCLRTGIVRDVLSGLREPKGLALLNGPSVRHRGGRPKGEQLRRISTVHSSPEQPKVRPPDGLGLRLRAKAAAASLKTKRSETARVPLSGRQGLGTVSGNGACTPPNVQDIMCSSARTLQRLQANVASLQA</sequence>
<proteinExistence type="predicted"/>
<dbReference type="GO" id="GO:0005886">
    <property type="term" value="C:plasma membrane"/>
    <property type="evidence" value="ECO:0007669"/>
    <property type="project" value="TreeGrafter"/>
</dbReference>
<dbReference type="InterPro" id="IPR000033">
    <property type="entry name" value="LDLR_classB_rpt"/>
</dbReference>
<dbReference type="GO" id="GO:0060070">
    <property type="term" value="P:canonical Wnt signaling pathway"/>
    <property type="evidence" value="ECO:0007669"/>
    <property type="project" value="TreeGrafter"/>
</dbReference>
<organism evidence="2">
    <name type="scientific">Calcidiscus leptoporus</name>
    <dbReference type="NCBI Taxonomy" id="127549"/>
    <lineage>
        <taxon>Eukaryota</taxon>
        <taxon>Haptista</taxon>
        <taxon>Haptophyta</taxon>
        <taxon>Prymnesiophyceae</taxon>
        <taxon>Coccolithales</taxon>
        <taxon>Calcidiscaceae</taxon>
        <taxon>Calcidiscus</taxon>
    </lineage>
</organism>